<name>A0A9P3GKH1_9APHY</name>
<gene>
    <name evidence="1" type="ORF">PsYK624_127760</name>
</gene>
<dbReference type="Proteomes" id="UP000703269">
    <property type="component" value="Unassembled WGS sequence"/>
</dbReference>
<proteinExistence type="predicted"/>
<keyword evidence="2" id="KW-1185">Reference proteome</keyword>
<evidence type="ECO:0000313" key="2">
    <source>
        <dbReference type="Proteomes" id="UP000703269"/>
    </source>
</evidence>
<reference evidence="1 2" key="1">
    <citation type="submission" date="2021-08" db="EMBL/GenBank/DDBJ databases">
        <title>Draft Genome Sequence of Phanerochaete sordida strain YK-624.</title>
        <authorList>
            <person name="Mori T."/>
            <person name="Dohra H."/>
            <person name="Suzuki T."/>
            <person name="Kawagishi H."/>
            <person name="Hirai H."/>
        </authorList>
    </citation>
    <scope>NUCLEOTIDE SEQUENCE [LARGE SCALE GENOMIC DNA]</scope>
    <source>
        <strain evidence="1 2">YK-624</strain>
    </source>
</reference>
<sequence length="450" mass="50639">MVSTGAFQREFPDDILDAVFDILRRDEYIKHHTRKWTRRGGRRDLCACALVSRVWRELTRRHVFYDLDFKFRYVPLEYAARQEKGEDEPERLQITCHEEDDFCVKKDLYDLDRFLASSPDIASCVRVLTLRSDPYIFEGDCSCCGVDRTLFLRLLERMSQLKYLNLDYVLLNLTEITPPPEPPLHRPSLASLTLKMDADDGSSEVDEWRVTSILQCFAKIETFHLSGVYNESDDFPRPASVTTHHGADVESAHLQASYLPRGTIFRLLQSSAHSLTSLVIKSPDSALAASVLQDLINSHGPRLLHLDVGCAPASYNGEKLPALDLSPCIALQSLTVGLWDQWRGASWELLLPMLLSLSRRPPTTSPSLARIAFELDTFCAPYVAGFSSENPYLSRVENALLELHSKARSLVVVVDGEPDAAFGGLTAESRSMIEGLLSRIHQDGFLHVVT</sequence>
<protein>
    <recommendedName>
        <fullName evidence="3">F-box domain-containing protein</fullName>
    </recommendedName>
</protein>
<dbReference type="AlphaFoldDB" id="A0A9P3GKH1"/>
<evidence type="ECO:0000313" key="1">
    <source>
        <dbReference type="EMBL" id="GJE96578.1"/>
    </source>
</evidence>
<evidence type="ECO:0008006" key="3">
    <source>
        <dbReference type="Google" id="ProtNLM"/>
    </source>
</evidence>
<dbReference type="OrthoDB" id="10595252at2759"/>
<dbReference type="EMBL" id="BPQB01000061">
    <property type="protein sequence ID" value="GJE96578.1"/>
    <property type="molecule type" value="Genomic_DNA"/>
</dbReference>
<dbReference type="InterPro" id="IPR032675">
    <property type="entry name" value="LRR_dom_sf"/>
</dbReference>
<accession>A0A9P3GKH1</accession>
<dbReference type="Gene3D" id="3.80.10.10">
    <property type="entry name" value="Ribonuclease Inhibitor"/>
    <property type="match status" value="1"/>
</dbReference>
<organism evidence="1 2">
    <name type="scientific">Phanerochaete sordida</name>
    <dbReference type="NCBI Taxonomy" id="48140"/>
    <lineage>
        <taxon>Eukaryota</taxon>
        <taxon>Fungi</taxon>
        <taxon>Dikarya</taxon>
        <taxon>Basidiomycota</taxon>
        <taxon>Agaricomycotina</taxon>
        <taxon>Agaricomycetes</taxon>
        <taxon>Polyporales</taxon>
        <taxon>Phanerochaetaceae</taxon>
        <taxon>Phanerochaete</taxon>
    </lineage>
</organism>
<comment type="caution">
    <text evidence="1">The sequence shown here is derived from an EMBL/GenBank/DDBJ whole genome shotgun (WGS) entry which is preliminary data.</text>
</comment>